<reference evidence="1 2" key="1">
    <citation type="submission" date="2016-07" db="EMBL/GenBank/DDBJ databases">
        <title>Pervasive Adenine N6-methylation of Active Genes in Fungi.</title>
        <authorList>
            <consortium name="DOE Joint Genome Institute"/>
            <person name="Mondo S.J."/>
            <person name="Dannebaum R.O."/>
            <person name="Kuo R.C."/>
            <person name="Labutti K."/>
            <person name="Haridas S."/>
            <person name="Kuo A."/>
            <person name="Salamov A."/>
            <person name="Ahrendt S.R."/>
            <person name="Lipzen A."/>
            <person name="Sullivan W."/>
            <person name="Andreopoulos W.B."/>
            <person name="Clum A."/>
            <person name="Lindquist E."/>
            <person name="Daum C."/>
            <person name="Ramamoorthy G.K."/>
            <person name="Gryganskyi A."/>
            <person name="Culley D."/>
            <person name="Magnuson J.K."/>
            <person name="James T.Y."/>
            <person name="O'Malley M.A."/>
            <person name="Stajich J.E."/>
            <person name="Spatafora J.W."/>
            <person name="Visel A."/>
            <person name="Grigoriev I.V."/>
        </authorList>
    </citation>
    <scope>NUCLEOTIDE SEQUENCE [LARGE SCALE GENOMIC DNA]</scope>
    <source>
        <strain evidence="1 2">CBS 115471</strain>
    </source>
</reference>
<feature type="non-terminal residue" evidence="1">
    <location>
        <position position="1"/>
    </location>
</feature>
<dbReference type="EMBL" id="MCFA01000073">
    <property type="protein sequence ID" value="ORY10408.1"/>
    <property type="molecule type" value="Genomic_DNA"/>
</dbReference>
<organism evidence="1 2">
    <name type="scientific">Clohesyomyces aquaticus</name>
    <dbReference type="NCBI Taxonomy" id="1231657"/>
    <lineage>
        <taxon>Eukaryota</taxon>
        <taxon>Fungi</taxon>
        <taxon>Dikarya</taxon>
        <taxon>Ascomycota</taxon>
        <taxon>Pezizomycotina</taxon>
        <taxon>Dothideomycetes</taxon>
        <taxon>Pleosporomycetidae</taxon>
        <taxon>Pleosporales</taxon>
        <taxon>Lindgomycetaceae</taxon>
        <taxon>Clohesyomyces</taxon>
    </lineage>
</organism>
<dbReference type="AlphaFoldDB" id="A0A1Y1ZJH8"/>
<comment type="caution">
    <text evidence="1">The sequence shown here is derived from an EMBL/GenBank/DDBJ whole genome shotgun (WGS) entry which is preliminary data.</text>
</comment>
<evidence type="ECO:0000313" key="1">
    <source>
        <dbReference type="EMBL" id="ORY10408.1"/>
    </source>
</evidence>
<gene>
    <name evidence="1" type="ORF">BCR34DRAFT_566845</name>
</gene>
<evidence type="ECO:0000313" key="2">
    <source>
        <dbReference type="Proteomes" id="UP000193144"/>
    </source>
</evidence>
<dbReference type="Proteomes" id="UP000193144">
    <property type="component" value="Unassembled WGS sequence"/>
</dbReference>
<accession>A0A1Y1ZJH8</accession>
<proteinExistence type="predicted"/>
<keyword evidence="2" id="KW-1185">Reference proteome</keyword>
<name>A0A1Y1ZJH8_9PLEO</name>
<sequence length="153" mass="16941">MMYDGKAVMAVHQKARATVLWLIVGLREAAPLLAGSLARRFILLPHPALELVRRLTEFAVLAVRFLGADAARESLLGRFCAFRRCIPLTGGQSACQRYCLLSGHGCSRFRKYKKVTNIFKSKRFPCKSFFSYTGLALGSDARCKISFSGTSSD</sequence>
<protein>
    <submittedName>
        <fullName evidence="1">Uncharacterized protein</fullName>
    </submittedName>
</protein>